<dbReference type="InterPro" id="IPR003713">
    <property type="entry name" value="FliS"/>
</dbReference>
<gene>
    <name evidence="6" type="ORF">DCCM_2279</name>
</gene>
<keyword evidence="6" id="KW-0969">Cilium</keyword>
<dbReference type="Pfam" id="PF02561">
    <property type="entry name" value="FliS"/>
    <property type="match status" value="1"/>
</dbReference>
<dbReference type="PIRSF" id="PIRSF039090">
    <property type="entry name" value="Flis"/>
    <property type="match status" value="1"/>
</dbReference>
<dbReference type="PANTHER" id="PTHR34773">
    <property type="entry name" value="FLAGELLAR SECRETION CHAPERONE FLIS"/>
    <property type="match status" value="1"/>
</dbReference>
<dbReference type="NCBIfam" id="TIGR00208">
    <property type="entry name" value="fliS"/>
    <property type="match status" value="1"/>
</dbReference>
<keyword evidence="6" id="KW-0282">Flagellum</keyword>
<dbReference type="PANTHER" id="PTHR34773:SF1">
    <property type="entry name" value="FLAGELLAR SECRETION CHAPERONE FLIS"/>
    <property type="match status" value="1"/>
</dbReference>
<keyword evidence="3" id="KW-0963">Cytoplasm</keyword>
<dbReference type="SUPFAM" id="SSF101116">
    <property type="entry name" value="Flagellar export chaperone FliS"/>
    <property type="match status" value="1"/>
</dbReference>
<sequence>MAMANPYQQYQANSVNGASPGQLTLMLYNGAIKFINGAIKSLEENNVDRVNENCKRSQDIILYLSSTLNMEYEISKNLDSLYDYMYRRLVHANIQKDKEVMLEVLGLIEELRNTWAEMLKKSNG</sequence>
<evidence type="ECO:0000256" key="2">
    <source>
        <dbReference type="ARBA" id="ARBA00008787"/>
    </source>
</evidence>
<dbReference type="CDD" id="cd16098">
    <property type="entry name" value="FliS"/>
    <property type="match status" value="1"/>
</dbReference>
<comment type="similarity">
    <text evidence="2">Belongs to the FliS family.</text>
</comment>
<evidence type="ECO:0000313" key="7">
    <source>
        <dbReference type="Proteomes" id="UP000239549"/>
    </source>
</evidence>
<dbReference type="GO" id="GO:0005829">
    <property type="term" value="C:cytosol"/>
    <property type="evidence" value="ECO:0007669"/>
    <property type="project" value="UniProtKB-SubCell"/>
</dbReference>
<dbReference type="AlphaFoldDB" id="A0A2L2XAQ8"/>
<evidence type="ECO:0000256" key="3">
    <source>
        <dbReference type="ARBA" id="ARBA00022490"/>
    </source>
</evidence>
<evidence type="ECO:0000256" key="4">
    <source>
        <dbReference type="ARBA" id="ARBA00022795"/>
    </source>
</evidence>
<protein>
    <submittedName>
        <fullName evidence="6">Flagellar biosynthesis protein FliS</fullName>
    </submittedName>
</protein>
<dbReference type="GO" id="GO:0071973">
    <property type="term" value="P:bacterial-type flagellum-dependent cell motility"/>
    <property type="evidence" value="ECO:0007669"/>
    <property type="project" value="TreeGrafter"/>
</dbReference>
<dbReference type="Proteomes" id="UP000239549">
    <property type="component" value="Unassembled WGS sequence"/>
</dbReference>
<dbReference type="InterPro" id="IPR036584">
    <property type="entry name" value="FliS_sf"/>
</dbReference>
<evidence type="ECO:0000256" key="5">
    <source>
        <dbReference type="ARBA" id="ARBA00023186"/>
    </source>
</evidence>
<name>A0A2L2XAQ8_9FIRM</name>
<evidence type="ECO:0000313" key="6">
    <source>
        <dbReference type="EMBL" id="GBF33180.1"/>
    </source>
</evidence>
<organism evidence="6 7">
    <name type="scientific">Desulfocucumis palustris</name>
    <dbReference type="NCBI Taxonomy" id="1898651"/>
    <lineage>
        <taxon>Bacteria</taxon>
        <taxon>Bacillati</taxon>
        <taxon>Bacillota</taxon>
        <taxon>Clostridia</taxon>
        <taxon>Eubacteriales</taxon>
        <taxon>Desulfocucumaceae</taxon>
        <taxon>Desulfocucumis</taxon>
    </lineage>
</organism>
<reference evidence="7" key="1">
    <citation type="submission" date="2018-02" db="EMBL/GenBank/DDBJ databases">
        <title>Genome sequence of Desulfocucumis palustris strain NAW-5.</title>
        <authorList>
            <person name="Watanabe M."/>
            <person name="Kojima H."/>
            <person name="Fukui M."/>
        </authorList>
    </citation>
    <scope>NUCLEOTIDE SEQUENCE [LARGE SCALE GENOMIC DNA]</scope>
    <source>
        <strain evidence="7">NAW-5</strain>
    </source>
</reference>
<dbReference type="EMBL" id="BFAV01000075">
    <property type="protein sequence ID" value="GBF33180.1"/>
    <property type="molecule type" value="Genomic_DNA"/>
</dbReference>
<proteinExistence type="inferred from homology"/>
<comment type="subcellular location">
    <subcellularLocation>
        <location evidence="1">Cytoplasm</location>
        <location evidence="1">Cytosol</location>
    </subcellularLocation>
</comment>
<keyword evidence="4" id="KW-1005">Bacterial flagellum biogenesis</keyword>
<keyword evidence="7" id="KW-1185">Reference proteome</keyword>
<keyword evidence="6" id="KW-0966">Cell projection</keyword>
<comment type="caution">
    <text evidence="6">The sequence shown here is derived from an EMBL/GenBank/DDBJ whole genome shotgun (WGS) entry which is preliminary data.</text>
</comment>
<dbReference type="Gene3D" id="1.20.120.340">
    <property type="entry name" value="Flagellar protein FliS"/>
    <property type="match status" value="1"/>
</dbReference>
<accession>A0A2L2XAQ8</accession>
<dbReference type="GO" id="GO:0044780">
    <property type="term" value="P:bacterial-type flagellum assembly"/>
    <property type="evidence" value="ECO:0007669"/>
    <property type="project" value="InterPro"/>
</dbReference>
<dbReference type="RefSeq" id="WP_104371609.1">
    <property type="nucleotide sequence ID" value="NZ_BFAV01000075.1"/>
</dbReference>
<keyword evidence="5" id="KW-0143">Chaperone</keyword>
<dbReference type="OrthoDB" id="1524959at2"/>
<evidence type="ECO:0000256" key="1">
    <source>
        <dbReference type="ARBA" id="ARBA00004514"/>
    </source>
</evidence>